<dbReference type="EMBL" id="JBHTIW010000032">
    <property type="protein sequence ID" value="MFD0923350.1"/>
    <property type="molecule type" value="Genomic_DNA"/>
</dbReference>
<dbReference type="SMART" id="SM00960">
    <property type="entry name" value="Robl_LC7"/>
    <property type="match status" value="1"/>
</dbReference>
<organism evidence="2 3">
    <name type="scientific">Saccharopolyspora rosea</name>
    <dbReference type="NCBI Taxonomy" id="524884"/>
    <lineage>
        <taxon>Bacteria</taxon>
        <taxon>Bacillati</taxon>
        <taxon>Actinomycetota</taxon>
        <taxon>Actinomycetes</taxon>
        <taxon>Pseudonocardiales</taxon>
        <taxon>Pseudonocardiaceae</taxon>
        <taxon>Saccharopolyspora</taxon>
    </lineage>
</organism>
<dbReference type="PANTHER" id="PTHR36222:SF1">
    <property type="entry name" value="SERINE PROTEASE INHIBITOR RV3364C"/>
    <property type="match status" value="1"/>
</dbReference>
<reference evidence="3" key="1">
    <citation type="journal article" date="2019" name="Int. J. Syst. Evol. Microbiol.">
        <title>The Global Catalogue of Microorganisms (GCM) 10K type strain sequencing project: providing services to taxonomists for standard genome sequencing and annotation.</title>
        <authorList>
            <consortium name="The Broad Institute Genomics Platform"/>
            <consortium name="The Broad Institute Genome Sequencing Center for Infectious Disease"/>
            <person name="Wu L."/>
            <person name="Ma J."/>
        </authorList>
    </citation>
    <scope>NUCLEOTIDE SEQUENCE [LARGE SCALE GENOMIC DNA]</scope>
    <source>
        <strain evidence="3">CCUG 56401</strain>
    </source>
</reference>
<name>A0ABW3FYT7_9PSEU</name>
<dbReference type="Gene3D" id="3.30.450.30">
    <property type="entry name" value="Dynein light chain 2a, cytoplasmic"/>
    <property type="match status" value="1"/>
</dbReference>
<dbReference type="PANTHER" id="PTHR36222">
    <property type="entry name" value="SERINE PROTEASE INHIBITOR RV3364C"/>
    <property type="match status" value="1"/>
</dbReference>
<dbReference type="SUPFAM" id="SSF103196">
    <property type="entry name" value="Roadblock/LC7 domain"/>
    <property type="match status" value="1"/>
</dbReference>
<dbReference type="InterPro" id="IPR004942">
    <property type="entry name" value="Roadblock/LAMTOR2_dom"/>
</dbReference>
<comment type="caution">
    <text evidence="2">The sequence shown here is derived from an EMBL/GenBank/DDBJ whole genome shotgun (WGS) entry which is preliminary data.</text>
</comment>
<evidence type="ECO:0000313" key="2">
    <source>
        <dbReference type="EMBL" id="MFD0923350.1"/>
    </source>
</evidence>
<protein>
    <submittedName>
        <fullName evidence="2">Roadblock/LC7 domain-containing protein</fullName>
    </submittedName>
</protein>
<accession>A0ABW3FYT7</accession>
<dbReference type="Pfam" id="PF03259">
    <property type="entry name" value="Robl_LC7"/>
    <property type="match status" value="1"/>
</dbReference>
<keyword evidence="3" id="KW-1185">Reference proteome</keyword>
<proteinExistence type="predicted"/>
<feature type="domain" description="Roadblock/LAMTOR2" evidence="1">
    <location>
        <begin position="7"/>
        <end position="97"/>
    </location>
</feature>
<dbReference type="RefSeq" id="WP_263248433.1">
    <property type="nucleotide sequence ID" value="NZ_BAABLT010000049.1"/>
</dbReference>
<evidence type="ECO:0000259" key="1">
    <source>
        <dbReference type="SMART" id="SM00960"/>
    </source>
</evidence>
<dbReference type="InterPro" id="IPR053141">
    <property type="entry name" value="Mycobact_SerProt_Inhib_Rv3364c"/>
</dbReference>
<dbReference type="Proteomes" id="UP001597018">
    <property type="component" value="Unassembled WGS sequence"/>
</dbReference>
<sequence length="133" mass="14141">MNDDDIGGRLDEFTANAPGVTHALVLSSDGLVLGTSSAVDADQAEQLAAIASGLLSLGHHGAELFDKGRCEQVILRLSRGYLLFVDITERAGLAVLTGHGADLRTVAYEMTAFADRTAERIAPQARDEHRRPA</sequence>
<gene>
    <name evidence="2" type="ORF">ACFQ16_26710</name>
</gene>
<evidence type="ECO:0000313" key="3">
    <source>
        <dbReference type="Proteomes" id="UP001597018"/>
    </source>
</evidence>